<keyword evidence="3" id="KW-1185">Reference proteome</keyword>
<dbReference type="EMBL" id="QRHA01000001">
    <property type="protein sequence ID" value="RDV29311.1"/>
    <property type="molecule type" value="Genomic_DNA"/>
</dbReference>
<evidence type="ECO:0000256" key="1">
    <source>
        <dbReference type="SAM" id="Phobius"/>
    </source>
</evidence>
<evidence type="ECO:0008006" key="4">
    <source>
        <dbReference type="Google" id="ProtNLM"/>
    </source>
</evidence>
<feature type="transmembrane region" description="Helical" evidence="1">
    <location>
        <begin position="6"/>
        <end position="27"/>
    </location>
</feature>
<name>A0A3D8MFG0_9ALTE</name>
<evidence type="ECO:0000313" key="3">
    <source>
        <dbReference type="Proteomes" id="UP000256561"/>
    </source>
</evidence>
<reference evidence="3" key="1">
    <citation type="submission" date="2018-08" db="EMBL/GenBank/DDBJ databases">
        <authorList>
            <person name="Zhang J."/>
            <person name="Du Z.-J."/>
        </authorList>
    </citation>
    <scope>NUCLEOTIDE SEQUENCE [LARGE SCALE GENOMIC DNA]</scope>
    <source>
        <strain evidence="3">KCTC 52655</strain>
    </source>
</reference>
<comment type="caution">
    <text evidence="2">The sequence shown here is derived from an EMBL/GenBank/DDBJ whole genome shotgun (WGS) entry which is preliminary data.</text>
</comment>
<protein>
    <recommendedName>
        <fullName evidence="4">Transmembrane protein</fullName>
    </recommendedName>
</protein>
<dbReference type="RefSeq" id="WP_115591601.1">
    <property type="nucleotide sequence ID" value="NZ_QRHA01000001.1"/>
</dbReference>
<evidence type="ECO:0000313" key="2">
    <source>
        <dbReference type="EMBL" id="RDV29311.1"/>
    </source>
</evidence>
<dbReference type="OrthoDB" id="6332464at2"/>
<organism evidence="2 3">
    <name type="scientific">Alteromonas aestuariivivens</name>
    <dbReference type="NCBI Taxonomy" id="1938339"/>
    <lineage>
        <taxon>Bacteria</taxon>
        <taxon>Pseudomonadati</taxon>
        <taxon>Pseudomonadota</taxon>
        <taxon>Gammaproteobacteria</taxon>
        <taxon>Alteromonadales</taxon>
        <taxon>Alteromonadaceae</taxon>
        <taxon>Alteromonas/Salinimonas group</taxon>
        <taxon>Alteromonas</taxon>
    </lineage>
</organism>
<keyword evidence="1" id="KW-0812">Transmembrane</keyword>
<gene>
    <name evidence="2" type="ORF">DXV75_02340</name>
</gene>
<keyword evidence="1" id="KW-1133">Transmembrane helix</keyword>
<dbReference type="AlphaFoldDB" id="A0A3D8MFG0"/>
<proteinExistence type="predicted"/>
<keyword evidence="1" id="KW-0472">Membrane</keyword>
<dbReference type="Proteomes" id="UP000256561">
    <property type="component" value="Unassembled WGS sequence"/>
</dbReference>
<sequence length="102" mass="11426">MPGNKLTAALIFVFFSAVVIVSTAFFWNEARNEIKYLCKNFVPGISMNNVAEQLQTAQHATYSLTQTSKGTSIVFSSPIHFHFYKCVIELDANNVVNSARLY</sequence>
<accession>A0A3D8MFG0</accession>